<dbReference type="AlphaFoldDB" id="A0AAW9AAX6"/>
<feature type="transmembrane region" description="Helical" evidence="1">
    <location>
        <begin position="7"/>
        <end position="25"/>
    </location>
</feature>
<sequence>MKKYQKRSVYISIVALAFFLVLTLITHQWGFFLWSLLPVFMVLMTTFSTKIDNKNNVN</sequence>
<keyword evidence="1" id="KW-0812">Transmembrane</keyword>
<dbReference type="EMBL" id="JAUBDJ010000006">
    <property type="protein sequence ID" value="MDW0117540.1"/>
    <property type="molecule type" value="Genomic_DNA"/>
</dbReference>
<evidence type="ECO:0000313" key="3">
    <source>
        <dbReference type="Proteomes" id="UP001271648"/>
    </source>
</evidence>
<keyword evidence="1" id="KW-1133">Transmembrane helix</keyword>
<name>A0AAW9AAX6_9BACL</name>
<comment type="caution">
    <text evidence="2">The sequence shown here is derived from an EMBL/GenBank/DDBJ whole genome shotgun (WGS) entry which is preliminary data.</text>
</comment>
<dbReference type="Proteomes" id="UP001271648">
    <property type="component" value="Unassembled WGS sequence"/>
</dbReference>
<evidence type="ECO:0000313" key="2">
    <source>
        <dbReference type="EMBL" id="MDW0117540.1"/>
    </source>
</evidence>
<keyword evidence="3" id="KW-1185">Reference proteome</keyword>
<gene>
    <name evidence="2" type="ORF">QTL97_11380</name>
</gene>
<organism evidence="2 3">
    <name type="scientific">Sporosarcina thermotolerans</name>
    <dbReference type="NCBI Taxonomy" id="633404"/>
    <lineage>
        <taxon>Bacteria</taxon>
        <taxon>Bacillati</taxon>
        <taxon>Bacillota</taxon>
        <taxon>Bacilli</taxon>
        <taxon>Bacillales</taxon>
        <taxon>Caryophanaceae</taxon>
        <taxon>Sporosarcina</taxon>
    </lineage>
</organism>
<dbReference type="RefSeq" id="WP_283734410.1">
    <property type="nucleotide sequence ID" value="NZ_CP125968.1"/>
</dbReference>
<accession>A0AAW9AAX6</accession>
<evidence type="ECO:0000256" key="1">
    <source>
        <dbReference type="SAM" id="Phobius"/>
    </source>
</evidence>
<protein>
    <submittedName>
        <fullName evidence="2">Uncharacterized protein</fullName>
    </submittedName>
</protein>
<keyword evidence="1" id="KW-0472">Membrane</keyword>
<proteinExistence type="predicted"/>
<reference evidence="2 3" key="1">
    <citation type="submission" date="2023-06" db="EMBL/GenBank/DDBJ databases">
        <title>Sporosarcina sp. nov., isolated from Korean traditional fermented seafood 'Jeotgal'.</title>
        <authorList>
            <person name="Yang A.I."/>
            <person name="Shin N.-R."/>
        </authorList>
    </citation>
    <scope>NUCLEOTIDE SEQUENCE [LARGE SCALE GENOMIC DNA]</scope>
    <source>
        <strain evidence="2 3">KCTC43456</strain>
    </source>
</reference>